<dbReference type="CDD" id="cd07043">
    <property type="entry name" value="STAS_anti-anti-sigma_factors"/>
    <property type="match status" value="1"/>
</dbReference>
<evidence type="ECO:0000313" key="4">
    <source>
        <dbReference type="EMBL" id="RAK30436.1"/>
    </source>
</evidence>
<protein>
    <recommendedName>
        <fullName evidence="2">Anti-sigma factor antagonist</fullName>
    </recommendedName>
</protein>
<accession>A0A327ZC63</accession>
<dbReference type="PANTHER" id="PTHR35849">
    <property type="entry name" value="BLR2341 PROTEIN"/>
    <property type="match status" value="1"/>
</dbReference>
<dbReference type="GO" id="GO:0043856">
    <property type="term" value="F:anti-sigma factor antagonist activity"/>
    <property type="evidence" value="ECO:0007669"/>
    <property type="project" value="InterPro"/>
</dbReference>
<evidence type="ECO:0000259" key="3">
    <source>
        <dbReference type="PROSITE" id="PS50801"/>
    </source>
</evidence>
<comment type="caution">
    <text evidence="4">The sequence shown here is derived from an EMBL/GenBank/DDBJ whole genome shotgun (WGS) entry which is preliminary data.</text>
</comment>
<dbReference type="Proteomes" id="UP000249341">
    <property type="component" value="Unassembled WGS sequence"/>
</dbReference>
<organism evidence="4 5">
    <name type="scientific">Actinoplanes lutulentus</name>
    <dbReference type="NCBI Taxonomy" id="1287878"/>
    <lineage>
        <taxon>Bacteria</taxon>
        <taxon>Bacillati</taxon>
        <taxon>Actinomycetota</taxon>
        <taxon>Actinomycetes</taxon>
        <taxon>Micromonosporales</taxon>
        <taxon>Micromonosporaceae</taxon>
        <taxon>Actinoplanes</taxon>
    </lineage>
</organism>
<dbReference type="PANTHER" id="PTHR35849:SF2">
    <property type="entry name" value="BLR2341 PROTEIN"/>
    <property type="match status" value="1"/>
</dbReference>
<comment type="similarity">
    <text evidence="1 2">Belongs to the anti-sigma-factor antagonist family.</text>
</comment>
<sequence length="108" mass="10872">MSGNALIMYETSSDGITLRAALAGELDLADADEVRDNLAAAAQASQCRFLQVDVSRVDLIDSYALGALISARNTAAAAGVTLTLIHPSPPVAKAIAVTGLSAAFGLGG</sequence>
<evidence type="ECO:0000256" key="2">
    <source>
        <dbReference type="RuleBase" id="RU003749"/>
    </source>
</evidence>
<evidence type="ECO:0000256" key="1">
    <source>
        <dbReference type="ARBA" id="ARBA00009013"/>
    </source>
</evidence>
<dbReference type="EMBL" id="QLMJ01000016">
    <property type="protein sequence ID" value="RAK30436.1"/>
    <property type="molecule type" value="Genomic_DNA"/>
</dbReference>
<dbReference type="PROSITE" id="PS50801">
    <property type="entry name" value="STAS"/>
    <property type="match status" value="1"/>
</dbReference>
<dbReference type="Gene3D" id="3.30.750.24">
    <property type="entry name" value="STAS domain"/>
    <property type="match status" value="1"/>
</dbReference>
<feature type="domain" description="STAS" evidence="3">
    <location>
        <begin position="22"/>
        <end position="108"/>
    </location>
</feature>
<dbReference type="NCBIfam" id="TIGR00377">
    <property type="entry name" value="ant_ant_sig"/>
    <property type="match status" value="1"/>
</dbReference>
<dbReference type="InterPro" id="IPR002645">
    <property type="entry name" value="STAS_dom"/>
</dbReference>
<evidence type="ECO:0000313" key="5">
    <source>
        <dbReference type="Proteomes" id="UP000249341"/>
    </source>
</evidence>
<dbReference type="InterPro" id="IPR003658">
    <property type="entry name" value="Anti-sigma_ant"/>
</dbReference>
<dbReference type="InterPro" id="IPR036513">
    <property type="entry name" value="STAS_dom_sf"/>
</dbReference>
<dbReference type="InterPro" id="IPR058548">
    <property type="entry name" value="MlaB-like_STAS"/>
</dbReference>
<reference evidence="4 5" key="1">
    <citation type="submission" date="2018-06" db="EMBL/GenBank/DDBJ databases">
        <title>Genomic Encyclopedia of Type Strains, Phase III (KMG-III): the genomes of soil and plant-associated and newly described type strains.</title>
        <authorList>
            <person name="Whitman W."/>
        </authorList>
    </citation>
    <scope>NUCLEOTIDE SEQUENCE [LARGE SCALE GENOMIC DNA]</scope>
    <source>
        <strain evidence="4 5">CGMCC 4.7090</strain>
    </source>
</reference>
<dbReference type="SUPFAM" id="SSF52091">
    <property type="entry name" value="SpoIIaa-like"/>
    <property type="match status" value="1"/>
</dbReference>
<dbReference type="RefSeq" id="WP_111652495.1">
    <property type="nucleotide sequence ID" value="NZ_JACHWI010000007.1"/>
</dbReference>
<dbReference type="OrthoDB" id="3295753at2"/>
<proteinExistence type="inferred from homology"/>
<dbReference type="InterPro" id="IPR052746">
    <property type="entry name" value="MlaB_ABC_Transporter"/>
</dbReference>
<dbReference type="Pfam" id="PF13466">
    <property type="entry name" value="STAS_2"/>
    <property type="match status" value="1"/>
</dbReference>
<name>A0A327ZC63_9ACTN</name>
<gene>
    <name evidence="4" type="ORF">B0I29_11695</name>
</gene>
<dbReference type="AlphaFoldDB" id="A0A327ZC63"/>
<keyword evidence="5" id="KW-1185">Reference proteome</keyword>